<dbReference type="HOGENOM" id="CLU_154126_0_0_1"/>
<dbReference type="EnsemblPlants" id="OBART10G04260.1">
    <property type="protein sequence ID" value="OBART10G04260.1"/>
    <property type="gene ID" value="OBART10G04260"/>
</dbReference>
<reference evidence="1" key="2">
    <citation type="submission" date="2015-03" db="UniProtKB">
        <authorList>
            <consortium name="EnsemblPlants"/>
        </authorList>
    </citation>
    <scope>IDENTIFICATION</scope>
</reference>
<dbReference type="Proteomes" id="UP000026960">
    <property type="component" value="Chromosome 10"/>
</dbReference>
<sequence length="138" mass="15130">MVERQQQQQLAILAGDGGDEASSTTTPPPCRCRPTAAGRGSRRWFRCSAHPNSLVGSGGGLIQRRCWPSRPCRWRLRKGKDGGWKGIFISLPTEEAKMISKIHKRAKMAKWRLSRGGVELINMLGSSSTSGARGLPMN</sequence>
<accession>A0A0D3HBS8</accession>
<keyword evidence="2" id="KW-1185">Reference proteome</keyword>
<proteinExistence type="predicted"/>
<dbReference type="AlphaFoldDB" id="A0A0D3HBS8"/>
<protein>
    <submittedName>
        <fullName evidence="1">Uncharacterized protein</fullName>
    </submittedName>
</protein>
<reference evidence="1" key="1">
    <citation type="journal article" date="2009" name="Rice">
        <title>De Novo Next Generation Sequencing of Plant Genomes.</title>
        <authorList>
            <person name="Rounsley S."/>
            <person name="Marri P.R."/>
            <person name="Yu Y."/>
            <person name="He R."/>
            <person name="Sisneros N."/>
            <person name="Goicoechea J.L."/>
            <person name="Lee S.J."/>
            <person name="Angelova A."/>
            <person name="Kudrna D."/>
            <person name="Luo M."/>
            <person name="Affourtit J."/>
            <person name="Desany B."/>
            <person name="Knight J."/>
            <person name="Niazi F."/>
            <person name="Egholm M."/>
            <person name="Wing R.A."/>
        </authorList>
    </citation>
    <scope>NUCLEOTIDE SEQUENCE [LARGE SCALE GENOMIC DNA]</scope>
    <source>
        <strain evidence="1">cv. IRGC 105608</strain>
    </source>
</reference>
<dbReference type="PaxDb" id="65489-OBART10G04260.1"/>
<name>A0A0D3HBS8_9ORYZ</name>
<dbReference type="Gramene" id="OBART10G04260.1">
    <property type="protein sequence ID" value="OBART10G04260.1"/>
    <property type="gene ID" value="OBART10G04260"/>
</dbReference>
<organism evidence="1">
    <name type="scientific">Oryza barthii</name>
    <dbReference type="NCBI Taxonomy" id="65489"/>
    <lineage>
        <taxon>Eukaryota</taxon>
        <taxon>Viridiplantae</taxon>
        <taxon>Streptophyta</taxon>
        <taxon>Embryophyta</taxon>
        <taxon>Tracheophyta</taxon>
        <taxon>Spermatophyta</taxon>
        <taxon>Magnoliopsida</taxon>
        <taxon>Liliopsida</taxon>
        <taxon>Poales</taxon>
        <taxon>Poaceae</taxon>
        <taxon>BOP clade</taxon>
        <taxon>Oryzoideae</taxon>
        <taxon>Oryzeae</taxon>
        <taxon>Oryzinae</taxon>
        <taxon>Oryza</taxon>
    </lineage>
</organism>
<evidence type="ECO:0000313" key="1">
    <source>
        <dbReference type="EnsemblPlants" id="OBART10G04260.1"/>
    </source>
</evidence>
<evidence type="ECO:0000313" key="2">
    <source>
        <dbReference type="Proteomes" id="UP000026960"/>
    </source>
</evidence>